<evidence type="ECO:0000259" key="4">
    <source>
        <dbReference type="Pfam" id="PF00139"/>
    </source>
</evidence>
<keyword evidence="2" id="KW-0430">Lectin</keyword>
<proteinExistence type="inferred from homology"/>
<dbReference type="AlphaFoldDB" id="A0AAN9FAQ2"/>
<dbReference type="EMBL" id="JAYWIO010000003">
    <property type="protein sequence ID" value="KAK7272819.1"/>
    <property type="molecule type" value="Genomic_DNA"/>
</dbReference>
<name>A0AAN9FAQ2_CROPI</name>
<dbReference type="InterPro" id="IPR050258">
    <property type="entry name" value="Leguminous_Lectin"/>
</dbReference>
<dbReference type="InterPro" id="IPR013320">
    <property type="entry name" value="ConA-like_dom_sf"/>
</dbReference>
<comment type="similarity">
    <text evidence="1">Belongs to the leguminous lectin family.</text>
</comment>
<sequence>MEAPNPSLVSDGLSLTFYLAPRDLPEGRNGGYYGLFNDTSCSSSYHIVVVEFDTHGSPDNSWDPAYQHIGINVNCLKSEKLTRWDARYYGEVAEVEISYIVSGEVDLKAILPEWVTVGFTGTLASTYRETHDVLNWEFASTLDTNNNVALENKARDIA</sequence>
<evidence type="ECO:0000256" key="3">
    <source>
        <dbReference type="ARBA" id="ARBA00023211"/>
    </source>
</evidence>
<dbReference type="Pfam" id="PF00139">
    <property type="entry name" value="Lectin_legB"/>
    <property type="match status" value="1"/>
</dbReference>
<dbReference type="Proteomes" id="UP001372338">
    <property type="component" value="Unassembled WGS sequence"/>
</dbReference>
<dbReference type="InterPro" id="IPR000985">
    <property type="entry name" value="Lectin_LegA_CS"/>
</dbReference>
<dbReference type="InterPro" id="IPR001220">
    <property type="entry name" value="Legume_lectin_dom"/>
</dbReference>
<protein>
    <recommendedName>
        <fullName evidence="4">Legume lectin domain-containing protein</fullName>
    </recommendedName>
</protein>
<dbReference type="PROSITE" id="PS00308">
    <property type="entry name" value="LECTIN_LEGUME_ALPHA"/>
    <property type="match status" value="1"/>
</dbReference>
<keyword evidence="6" id="KW-1185">Reference proteome</keyword>
<dbReference type="Gene3D" id="2.60.120.200">
    <property type="match status" value="2"/>
</dbReference>
<keyword evidence="3" id="KW-0464">Manganese</keyword>
<evidence type="ECO:0000256" key="2">
    <source>
        <dbReference type="ARBA" id="ARBA00022734"/>
    </source>
</evidence>
<evidence type="ECO:0000313" key="5">
    <source>
        <dbReference type="EMBL" id="KAK7272819.1"/>
    </source>
</evidence>
<dbReference type="SUPFAM" id="SSF49899">
    <property type="entry name" value="Concanavalin A-like lectins/glucanases"/>
    <property type="match status" value="1"/>
</dbReference>
<reference evidence="5 6" key="1">
    <citation type="submission" date="2024-01" db="EMBL/GenBank/DDBJ databases">
        <title>The genomes of 5 underutilized Papilionoideae crops provide insights into root nodulation and disease resistanc.</title>
        <authorList>
            <person name="Yuan L."/>
        </authorList>
    </citation>
    <scope>NUCLEOTIDE SEQUENCE [LARGE SCALE GENOMIC DNA]</scope>
    <source>
        <strain evidence="5">ZHUSHIDOU_FW_LH</strain>
        <tissue evidence="5">Leaf</tissue>
    </source>
</reference>
<evidence type="ECO:0000256" key="1">
    <source>
        <dbReference type="ARBA" id="ARBA00007606"/>
    </source>
</evidence>
<accession>A0AAN9FAQ2</accession>
<dbReference type="GO" id="GO:0030246">
    <property type="term" value="F:carbohydrate binding"/>
    <property type="evidence" value="ECO:0007669"/>
    <property type="project" value="UniProtKB-KW"/>
</dbReference>
<organism evidence="5 6">
    <name type="scientific">Crotalaria pallida</name>
    <name type="common">Smooth rattlebox</name>
    <name type="synonym">Crotalaria striata</name>
    <dbReference type="NCBI Taxonomy" id="3830"/>
    <lineage>
        <taxon>Eukaryota</taxon>
        <taxon>Viridiplantae</taxon>
        <taxon>Streptophyta</taxon>
        <taxon>Embryophyta</taxon>
        <taxon>Tracheophyta</taxon>
        <taxon>Spermatophyta</taxon>
        <taxon>Magnoliopsida</taxon>
        <taxon>eudicotyledons</taxon>
        <taxon>Gunneridae</taxon>
        <taxon>Pentapetalae</taxon>
        <taxon>rosids</taxon>
        <taxon>fabids</taxon>
        <taxon>Fabales</taxon>
        <taxon>Fabaceae</taxon>
        <taxon>Papilionoideae</taxon>
        <taxon>50 kb inversion clade</taxon>
        <taxon>genistoids sensu lato</taxon>
        <taxon>core genistoids</taxon>
        <taxon>Crotalarieae</taxon>
        <taxon>Crotalaria</taxon>
    </lineage>
</organism>
<evidence type="ECO:0000313" key="6">
    <source>
        <dbReference type="Proteomes" id="UP001372338"/>
    </source>
</evidence>
<feature type="domain" description="Legume lectin" evidence="4">
    <location>
        <begin position="11"/>
        <end position="99"/>
    </location>
</feature>
<comment type="caution">
    <text evidence="5">The sequence shown here is derived from an EMBL/GenBank/DDBJ whole genome shotgun (WGS) entry which is preliminary data.</text>
</comment>
<dbReference type="PANTHER" id="PTHR32401:SF47">
    <property type="entry name" value="LEGUME LECTIN DOMAIN-CONTAINING PROTEIN"/>
    <property type="match status" value="1"/>
</dbReference>
<dbReference type="PANTHER" id="PTHR32401">
    <property type="entry name" value="CONCANAVALIN A-LIKE LECTIN FAMILY PROTEIN"/>
    <property type="match status" value="1"/>
</dbReference>
<gene>
    <name evidence="5" type="ORF">RIF29_13859</name>
</gene>